<dbReference type="EMBL" id="FPKU01000002">
    <property type="protein sequence ID" value="SFZ85385.1"/>
    <property type="molecule type" value="Genomic_DNA"/>
</dbReference>
<keyword evidence="2" id="KW-1185">Reference proteome</keyword>
<dbReference type="RefSeq" id="WP_072343529.1">
    <property type="nucleotide sequence ID" value="NZ_FPKU01000002.1"/>
</dbReference>
<gene>
    <name evidence="1" type="ORF">SAMN02983003_2546</name>
</gene>
<evidence type="ECO:0000313" key="2">
    <source>
        <dbReference type="Proteomes" id="UP000183447"/>
    </source>
</evidence>
<reference evidence="1 2" key="1">
    <citation type="submission" date="2016-11" db="EMBL/GenBank/DDBJ databases">
        <authorList>
            <person name="Jaros S."/>
            <person name="Januszkiewicz K."/>
            <person name="Wedrychowicz H."/>
        </authorList>
    </citation>
    <scope>NUCLEOTIDE SEQUENCE [LARGE SCALE GENOMIC DNA]</scope>
    <source>
        <strain evidence="1 2">ATCC 23634</strain>
    </source>
</reference>
<accession>A0A1K2HZ72</accession>
<dbReference type="PANTHER" id="PTHR16128">
    <property type="entry name" value="FAD/NAD(P)-BINDING OXIDOREDUCTASE FAMILY PROTEIN"/>
    <property type="match status" value="1"/>
</dbReference>
<name>A0A1K2HZ72_9HYPH</name>
<dbReference type="STRING" id="665118.SAMN02983003_2546"/>
<dbReference type="Pfam" id="PF13450">
    <property type="entry name" value="NAD_binding_8"/>
    <property type="match status" value="1"/>
</dbReference>
<organism evidence="1 2">
    <name type="scientific">Devosia enhydra</name>
    <dbReference type="NCBI Taxonomy" id="665118"/>
    <lineage>
        <taxon>Bacteria</taxon>
        <taxon>Pseudomonadati</taxon>
        <taxon>Pseudomonadota</taxon>
        <taxon>Alphaproteobacteria</taxon>
        <taxon>Hyphomicrobiales</taxon>
        <taxon>Devosiaceae</taxon>
        <taxon>Devosia</taxon>
    </lineage>
</organism>
<protein>
    <recommendedName>
        <fullName evidence="3">Amine oxidase domain-containing protein</fullName>
    </recommendedName>
</protein>
<dbReference type="OrthoDB" id="5792777at2"/>
<evidence type="ECO:0008006" key="3">
    <source>
        <dbReference type="Google" id="ProtNLM"/>
    </source>
</evidence>
<proteinExistence type="predicted"/>
<dbReference type="SUPFAM" id="SSF51905">
    <property type="entry name" value="FAD/NAD(P)-binding domain"/>
    <property type="match status" value="1"/>
</dbReference>
<dbReference type="Gene3D" id="3.90.660.10">
    <property type="match status" value="1"/>
</dbReference>
<dbReference type="Proteomes" id="UP000183447">
    <property type="component" value="Unassembled WGS sequence"/>
</dbReference>
<dbReference type="Gene3D" id="3.50.50.60">
    <property type="entry name" value="FAD/NAD(P)-binding domain"/>
    <property type="match status" value="1"/>
</dbReference>
<dbReference type="InterPro" id="IPR036188">
    <property type="entry name" value="FAD/NAD-bd_sf"/>
</dbReference>
<evidence type="ECO:0000313" key="1">
    <source>
        <dbReference type="EMBL" id="SFZ85385.1"/>
    </source>
</evidence>
<sequence length="329" mass="34142">MGLRIAVIGAGLGGLTLAHALRDRCEVVVFEKGRGPGGRSSTRREGRFAFDHGAQCFTIRTPAFRDWLVPFAAEGCVARWSGPVVNIEGGRVTGPRHWSEVHHVFAPGMNGLARRLASGLDLRAGVDVAPLAAGRGPTELFDTRGVALGVFDLVVSSTTPHQTAALFAARPEAAGIGAGASLKPCHALMVGLPIPSPLDWIAAKVMDGPIKWISVDSSKPGRDASVTTLVAHTRAGWSAPMADAAADTLSAPLLAALQAALPDLDLAQAETVKAHRWRSAIIARTRRPGPFLDLGAGIAATGDWASASRIEEVCMSALALAAEIGQAAG</sequence>
<dbReference type="AlphaFoldDB" id="A0A1K2HZ72"/>
<dbReference type="PANTHER" id="PTHR16128:SF5">
    <property type="entry name" value="FAD_NAD(P)-BINDING OXIDOREDUCTASE FAMILY PROTEIN"/>
    <property type="match status" value="1"/>
</dbReference>